<accession>A0A9D2M1D3</accession>
<comment type="caution">
    <text evidence="1">The sequence shown here is derived from an EMBL/GenBank/DDBJ whole genome shotgun (WGS) entry which is preliminary data.</text>
</comment>
<name>A0A9D2M1D3_9FIRM</name>
<organism evidence="1 2">
    <name type="scientific">Candidatus Ruthenibacterium avium</name>
    <dbReference type="NCBI Taxonomy" id="2838751"/>
    <lineage>
        <taxon>Bacteria</taxon>
        <taxon>Bacillati</taxon>
        <taxon>Bacillota</taxon>
        <taxon>Clostridia</taxon>
        <taxon>Eubacteriales</taxon>
        <taxon>Oscillospiraceae</taxon>
        <taxon>Ruthenibacterium</taxon>
    </lineage>
</organism>
<reference evidence="1" key="1">
    <citation type="journal article" date="2021" name="PeerJ">
        <title>Extensive microbial diversity within the chicken gut microbiome revealed by metagenomics and culture.</title>
        <authorList>
            <person name="Gilroy R."/>
            <person name="Ravi A."/>
            <person name="Getino M."/>
            <person name="Pursley I."/>
            <person name="Horton D.L."/>
            <person name="Alikhan N.F."/>
            <person name="Baker D."/>
            <person name="Gharbi K."/>
            <person name="Hall N."/>
            <person name="Watson M."/>
            <person name="Adriaenssens E.M."/>
            <person name="Foster-Nyarko E."/>
            <person name="Jarju S."/>
            <person name="Secka A."/>
            <person name="Antonio M."/>
            <person name="Oren A."/>
            <person name="Chaudhuri R.R."/>
            <person name="La Ragione R."/>
            <person name="Hildebrand F."/>
            <person name="Pallen M.J."/>
        </authorList>
    </citation>
    <scope>NUCLEOTIDE SEQUENCE</scope>
    <source>
        <strain evidence="1">ChiBcec8-14828</strain>
    </source>
</reference>
<dbReference type="Proteomes" id="UP000824209">
    <property type="component" value="Unassembled WGS sequence"/>
</dbReference>
<dbReference type="EMBL" id="DWYA01000013">
    <property type="protein sequence ID" value="HJB39024.1"/>
    <property type="molecule type" value="Genomic_DNA"/>
</dbReference>
<proteinExistence type="predicted"/>
<gene>
    <name evidence="1" type="ORF">H9943_01355</name>
</gene>
<protein>
    <submittedName>
        <fullName evidence="1">Uncharacterized protein</fullName>
    </submittedName>
</protein>
<evidence type="ECO:0000313" key="2">
    <source>
        <dbReference type="Proteomes" id="UP000824209"/>
    </source>
</evidence>
<dbReference type="AlphaFoldDB" id="A0A9D2M1D3"/>
<evidence type="ECO:0000313" key="1">
    <source>
        <dbReference type="EMBL" id="HJB39024.1"/>
    </source>
</evidence>
<sequence>MEKTENDENMEIERSADTFVQFDFDYDAAWHYIADLCDHDGLDQHTLQHRDRTCGGADWFGKKEYRIGKTLPAECDYCRDARRLCA</sequence>
<reference evidence="1" key="2">
    <citation type="submission" date="2021-04" db="EMBL/GenBank/DDBJ databases">
        <authorList>
            <person name="Gilroy R."/>
        </authorList>
    </citation>
    <scope>NUCLEOTIDE SEQUENCE</scope>
    <source>
        <strain evidence="1">ChiBcec8-14828</strain>
    </source>
</reference>